<dbReference type="CDD" id="cd07432">
    <property type="entry name" value="PHP_HisPPase"/>
    <property type="match status" value="1"/>
</dbReference>
<evidence type="ECO:0000313" key="4">
    <source>
        <dbReference type="Proteomes" id="UP000510869"/>
    </source>
</evidence>
<dbReference type="KEGG" id="nay:HYG81_08405"/>
<dbReference type="GeneID" id="56143220"/>
<dbReference type="SMART" id="SM00481">
    <property type="entry name" value="POLIIIAc"/>
    <property type="match status" value="1"/>
</dbReference>
<feature type="region of interest" description="Disordered" evidence="1">
    <location>
        <begin position="1"/>
        <end position="21"/>
    </location>
</feature>
<feature type="compositionally biased region" description="Polar residues" evidence="1">
    <location>
        <begin position="9"/>
        <end position="20"/>
    </location>
</feature>
<keyword evidence="4" id="KW-1185">Reference proteome</keyword>
<dbReference type="OrthoDB" id="63337at2157"/>
<dbReference type="GO" id="GO:0004534">
    <property type="term" value="F:5'-3' RNA exonuclease activity"/>
    <property type="evidence" value="ECO:0007669"/>
    <property type="project" value="TreeGrafter"/>
</dbReference>
<dbReference type="PANTHER" id="PTHR42924">
    <property type="entry name" value="EXONUCLEASE"/>
    <property type="match status" value="1"/>
</dbReference>
<dbReference type="PANTHER" id="PTHR42924:SF3">
    <property type="entry name" value="POLYMERASE_HISTIDINOL PHOSPHATASE N-TERMINAL DOMAIN-CONTAINING PROTEIN"/>
    <property type="match status" value="1"/>
</dbReference>
<dbReference type="RefSeq" id="WP_180842772.1">
    <property type="nucleotide sequence ID" value="NZ_CP059154.1"/>
</dbReference>
<dbReference type="GO" id="GO:0035312">
    <property type="term" value="F:5'-3' DNA exonuclease activity"/>
    <property type="evidence" value="ECO:0007669"/>
    <property type="project" value="TreeGrafter"/>
</dbReference>
<dbReference type="Pfam" id="PF13263">
    <property type="entry name" value="PHP_C"/>
    <property type="match status" value="1"/>
</dbReference>
<accession>A0A7D6CTQ0</accession>
<dbReference type="Gene3D" id="3.20.20.140">
    <property type="entry name" value="Metal-dependent hydrolases"/>
    <property type="match status" value="1"/>
</dbReference>
<sequence length="228" mass="24206">MTRRYDLQVHTNASPCSSTPPERVAEAAVDAGLDGIAVTDHDTLANVDAVRDAAPDDLEVIPAVEVTTTEGHLLALDVAEAPPQTDPLAVVDHVHEQGGVAVLSHPFDTLRQYYETDLGALADAVDGVETVNSRCVRRRFNERAAAYAAARDLPATGGSDAHFPMEIGRAYTSVEDDGSLVDAVRDGRVRASGRGRYLSGHVATKLHQLRTASGRAVGTLTSGGFLRR</sequence>
<dbReference type="SUPFAM" id="SSF89550">
    <property type="entry name" value="PHP domain-like"/>
    <property type="match status" value="1"/>
</dbReference>
<dbReference type="EMBL" id="CP059154">
    <property type="protein sequence ID" value="QLK27611.1"/>
    <property type="molecule type" value="Genomic_DNA"/>
</dbReference>
<organism evidence="3 4">
    <name type="scientific">Natrinema zhouii</name>
    <dbReference type="NCBI Taxonomy" id="1710539"/>
    <lineage>
        <taxon>Archaea</taxon>
        <taxon>Methanobacteriati</taxon>
        <taxon>Methanobacteriota</taxon>
        <taxon>Stenosarchaea group</taxon>
        <taxon>Halobacteria</taxon>
        <taxon>Halobacteriales</taxon>
        <taxon>Natrialbaceae</taxon>
        <taxon>Natrinema</taxon>
    </lineage>
</organism>
<dbReference type="InterPro" id="IPR003141">
    <property type="entry name" value="Pol/His_phosphatase_N"/>
</dbReference>
<proteinExistence type="predicted"/>
<reference evidence="3 4" key="1">
    <citation type="submission" date="2020-07" db="EMBL/GenBank/DDBJ databases">
        <title>Natrinema (YPL30) sp. nov. and Haloterrigena xxxxxx (YPL8) sp. nov., isolated from a salt mine.</title>
        <authorList>
            <person name="Cui H."/>
        </authorList>
    </citation>
    <scope>NUCLEOTIDE SEQUENCE [LARGE SCALE GENOMIC DNA]</scope>
    <source>
        <strain evidence="3 4">YPL13</strain>
    </source>
</reference>
<evidence type="ECO:0000313" key="3">
    <source>
        <dbReference type="EMBL" id="QLK27611.1"/>
    </source>
</evidence>
<dbReference type="InterPro" id="IPR016195">
    <property type="entry name" value="Pol/histidinol_Pase-like"/>
</dbReference>
<evidence type="ECO:0000259" key="2">
    <source>
        <dbReference type="SMART" id="SM00481"/>
    </source>
</evidence>
<dbReference type="Pfam" id="PF02811">
    <property type="entry name" value="PHP"/>
    <property type="match status" value="1"/>
</dbReference>
<gene>
    <name evidence="3" type="ORF">HYG81_08405</name>
</gene>
<feature type="domain" description="Polymerase/histidinol phosphatase N-terminal" evidence="2">
    <location>
        <begin position="5"/>
        <end position="70"/>
    </location>
</feature>
<protein>
    <submittedName>
        <fullName evidence="3">PHP domain-containing protein</fullName>
    </submittedName>
</protein>
<dbReference type="AlphaFoldDB" id="A0A7D6CTQ0"/>
<dbReference type="Proteomes" id="UP000510869">
    <property type="component" value="Chromosome"/>
</dbReference>
<dbReference type="InterPro" id="IPR052018">
    <property type="entry name" value="PHP_domain"/>
</dbReference>
<dbReference type="NCBIfam" id="NF038032">
    <property type="entry name" value="CehA_McbA_metalo"/>
    <property type="match status" value="1"/>
</dbReference>
<dbReference type="InterPro" id="IPR004013">
    <property type="entry name" value="PHP_dom"/>
</dbReference>
<evidence type="ECO:0000256" key="1">
    <source>
        <dbReference type="SAM" id="MobiDB-lite"/>
    </source>
</evidence>
<name>A0A7D6CTQ0_9EURY</name>